<proteinExistence type="predicted"/>
<feature type="non-terminal residue" evidence="1">
    <location>
        <position position="490"/>
    </location>
</feature>
<evidence type="ECO:0000313" key="1">
    <source>
        <dbReference type="EMBL" id="CAG8464066.1"/>
    </source>
</evidence>
<accession>A0ACA9KD64</accession>
<keyword evidence="2" id="KW-1185">Reference proteome</keyword>
<protein>
    <submittedName>
        <fullName evidence="1">10196_t:CDS:1</fullName>
    </submittedName>
</protein>
<dbReference type="Proteomes" id="UP000789860">
    <property type="component" value="Unassembled WGS sequence"/>
</dbReference>
<evidence type="ECO:0000313" key="2">
    <source>
        <dbReference type="Proteomes" id="UP000789860"/>
    </source>
</evidence>
<gene>
    <name evidence="1" type="ORF">SCALOS_LOCUS1739</name>
</gene>
<reference evidence="1" key="1">
    <citation type="submission" date="2021-06" db="EMBL/GenBank/DDBJ databases">
        <authorList>
            <person name="Kallberg Y."/>
            <person name="Tangrot J."/>
            <person name="Rosling A."/>
        </authorList>
    </citation>
    <scope>NUCLEOTIDE SEQUENCE</scope>
    <source>
        <strain evidence="1">AU212A</strain>
    </source>
</reference>
<organism evidence="1 2">
    <name type="scientific">Scutellospora calospora</name>
    <dbReference type="NCBI Taxonomy" id="85575"/>
    <lineage>
        <taxon>Eukaryota</taxon>
        <taxon>Fungi</taxon>
        <taxon>Fungi incertae sedis</taxon>
        <taxon>Mucoromycota</taxon>
        <taxon>Glomeromycotina</taxon>
        <taxon>Glomeromycetes</taxon>
        <taxon>Diversisporales</taxon>
        <taxon>Gigasporaceae</taxon>
        <taxon>Scutellospora</taxon>
    </lineage>
</organism>
<name>A0ACA9KD64_9GLOM</name>
<comment type="caution">
    <text evidence="1">The sequence shown here is derived from an EMBL/GenBank/DDBJ whole genome shotgun (WGS) entry which is preliminary data.</text>
</comment>
<sequence length="490" mass="56176">MIEILLENVTLIVGLILVLVYWQLPRRAKLNEPPLAYYRFPIIGHTWRYLTDCEGLILESRQKYGETFSIYIFGQLMTVVGKETSHEVLKKDKDFDFNEGTKFQLPLDYIFPHMSTTNNKTVEVVKDFAKGKLKDMLSRLQQNLTKAMDIYIGECIEPKVIHNIESVLSNIVSIPIANIVVGEECYHFGDILETFRQLTNSIAKISFVPPILAFIHPWLHQQFVTFGWNPIAKHRNIIINRIRPVIEKRLKEKKELGDAWVAPLDALQVYLNDPAVAPDLDPNHVNYVLIADSIGLIVFAAMSTTSHSASYVLYNLAGREEYWQELYEEAQEINKQCNENELTSDDIAKMVKLDSFVKESLRLAINIISLSHKCISKSHYTFENGYQIPSGRIAILNYVDTINDEGLQGHNPSEFYAYRHLERNSSATKVERSFLTFGGGKHACPGRFLAVNEIKMIVHKIILKYHIRTESGKVMPYRYAGANLMKDMKD</sequence>
<dbReference type="EMBL" id="CAJVPM010001302">
    <property type="protein sequence ID" value="CAG8464066.1"/>
    <property type="molecule type" value="Genomic_DNA"/>
</dbReference>